<dbReference type="Gene3D" id="2.40.50.140">
    <property type="entry name" value="Nucleic acid-binding proteins"/>
    <property type="match status" value="1"/>
</dbReference>
<dbReference type="InterPro" id="IPR012308">
    <property type="entry name" value="DNA_ligase_ATP-dep_N"/>
</dbReference>
<sequence>MPPKKRKLNNASEGSTPARTLDYFFGKQNQKSSPRPSSTPDPTLPSTQIDQTDQILTDEKLAQKLQAEFDAEARVFSASQQPPEPVQPQVTSPKKSAQADAAPDTTKLSTPKPTVAQNILSLSATPSSDDPLVASLPLDENPLTFAPSKCLPGLLPSWTSESGAPYALLTRCFTLVNNTQSRIKIVDTLTNTLRLLIEGDPDSLLPAVWLSTNAIAPPWVQGMELGIGGAAISKALKTACGLDNRALKALYDKVGDAGDVAFEAKKKGGFTFRKPKPLTIKGVYQSLVKIAKAQGPGSGETKQRIVDRLLQDARGGEESRAFLLSIPPNASYNVPYTQEELRKLKKDSLAAIYAKTETLLKTLFARHPDYNALIPALLNHGISSADILLEKCGLTLHTPLRPMLGSITRDLAEVLSRLEGRAFACEYKYDGQRAQVHCSSDGHVSIYSRHLENITGQYPDLVALIPQIKEDEVEGFILEGEVVAVDKVTGALMPFQTLAGRGRKDVDLSKVKVDVCLFAFDLMYLNGKALLEEPFRRRRELLRTKFKEVPGKFTWVKSQDATSEDAEAIQEFFKKAVEDKCEGIMVKLLDPEPGADLTNAALGNDEDPALPDPDSTPSPSKKGSKPSLAEKKPRRKPLLSTYQPDKRLESWLKVKKDYTASHSDTLDLVPIAAWHGQGRKARWWSPILLAVRNDETGALEAVCKCMSGFTDAFYRAMREFYDDGEVTGERKNTHPRRPGWIEYSGPEPDVWFEPCEVWEVAFADVTVSPTYTAGMGMAVEDRGLSLRFPRFLRKREDKGVEEASSSEVLVRIWRKQMDRGNGKRHREEAEGVEIEEE</sequence>
<dbReference type="Pfam" id="PF04679">
    <property type="entry name" value="DNA_ligase_A_C"/>
    <property type="match status" value="1"/>
</dbReference>
<feature type="compositionally biased region" description="Basic and acidic residues" evidence="11">
    <location>
        <begin position="818"/>
        <end position="829"/>
    </location>
</feature>
<dbReference type="Proteomes" id="UP000008066">
    <property type="component" value="Unassembled WGS sequence"/>
</dbReference>
<dbReference type="eggNOG" id="KOG0967">
    <property type="taxonomic scope" value="Eukaryota"/>
</dbReference>
<dbReference type="Gene3D" id="3.30.470.30">
    <property type="entry name" value="DNA ligase/mRNA capping enzyme"/>
    <property type="match status" value="1"/>
</dbReference>
<feature type="compositionally biased region" description="Low complexity" evidence="11">
    <location>
        <begin position="617"/>
        <end position="627"/>
    </location>
</feature>
<feature type="region of interest" description="Disordered" evidence="11">
    <location>
        <begin position="596"/>
        <end position="640"/>
    </location>
</feature>
<dbReference type="SUPFAM" id="SSF56091">
    <property type="entry name" value="DNA ligase/mRNA capping enzyme, catalytic domain"/>
    <property type="match status" value="1"/>
</dbReference>
<dbReference type="SUPFAM" id="SSF50249">
    <property type="entry name" value="Nucleic acid-binding proteins"/>
    <property type="match status" value="1"/>
</dbReference>
<dbReference type="RefSeq" id="XP_006692398.1">
    <property type="nucleotide sequence ID" value="XM_006692335.1"/>
</dbReference>
<name>G0S2Z6_CHATD</name>
<keyword evidence="3 9" id="KW-0436">Ligase</keyword>
<dbReference type="InterPro" id="IPR050191">
    <property type="entry name" value="ATP-dep_DNA_ligase"/>
</dbReference>
<dbReference type="AlphaFoldDB" id="G0S2Z6"/>
<dbReference type="FunFam" id="2.40.50.140:FF:000062">
    <property type="entry name" value="DNA ligase"/>
    <property type="match status" value="1"/>
</dbReference>
<dbReference type="NCBIfam" id="TIGR00574">
    <property type="entry name" value="dnl1"/>
    <property type="match status" value="1"/>
</dbReference>
<keyword evidence="9" id="KW-0233">DNA recombination</keyword>
<evidence type="ECO:0000256" key="1">
    <source>
        <dbReference type="ARBA" id="ARBA00004123"/>
    </source>
</evidence>
<dbReference type="HOGENOM" id="CLU_005138_1_1_1"/>
<keyword evidence="9" id="KW-0227">DNA damage</keyword>
<evidence type="ECO:0000256" key="5">
    <source>
        <dbReference type="ARBA" id="ARBA00022741"/>
    </source>
</evidence>
<dbReference type="OMA" id="RDFSCEY"/>
<evidence type="ECO:0000256" key="8">
    <source>
        <dbReference type="ARBA" id="ARBA00034003"/>
    </source>
</evidence>
<evidence type="ECO:0000259" key="12">
    <source>
        <dbReference type="PROSITE" id="PS50160"/>
    </source>
</evidence>
<dbReference type="STRING" id="759272.G0S2Z6"/>
<evidence type="ECO:0000256" key="9">
    <source>
        <dbReference type="RuleBase" id="RU000617"/>
    </source>
</evidence>
<dbReference type="EMBL" id="GL988040">
    <property type="protein sequence ID" value="EGS22379.1"/>
    <property type="molecule type" value="Genomic_DNA"/>
</dbReference>
<dbReference type="CDD" id="cd07969">
    <property type="entry name" value="OBF_DNA_ligase_I"/>
    <property type="match status" value="1"/>
</dbReference>
<evidence type="ECO:0000313" key="14">
    <source>
        <dbReference type="Proteomes" id="UP000008066"/>
    </source>
</evidence>
<keyword evidence="4" id="KW-0235">DNA replication</keyword>
<feature type="region of interest" description="Disordered" evidence="11">
    <location>
        <begin position="72"/>
        <end position="114"/>
    </location>
</feature>
<dbReference type="InterPro" id="IPR036599">
    <property type="entry name" value="DNA_ligase_N_sf"/>
</dbReference>
<dbReference type="GO" id="GO:0005634">
    <property type="term" value="C:nucleus"/>
    <property type="evidence" value="ECO:0007669"/>
    <property type="project" value="UniProtKB-SubCell"/>
</dbReference>
<comment type="catalytic activity">
    <reaction evidence="8 9">
        <text>ATP + (deoxyribonucleotide)n-3'-hydroxyl + 5'-phospho-(deoxyribonucleotide)m = (deoxyribonucleotide)n+m + AMP + diphosphate.</text>
        <dbReference type="EC" id="6.5.1.1"/>
    </reaction>
</comment>
<protein>
    <recommendedName>
        <fullName evidence="9">DNA ligase</fullName>
        <ecNumber evidence="9">6.5.1.1</ecNumber>
    </recommendedName>
</protein>
<dbReference type="InterPro" id="IPR016059">
    <property type="entry name" value="DNA_ligase_ATP-dep_CS"/>
</dbReference>
<dbReference type="KEGG" id="cthr:CTHT_0019090"/>
<keyword evidence="7" id="KW-0539">Nucleus</keyword>
<feature type="region of interest" description="Disordered" evidence="11">
    <location>
        <begin position="818"/>
        <end position="837"/>
    </location>
</feature>
<keyword evidence="9" id="KW-0234">DNA repair</keyword>
<dbReference type="Gene3D" id="1.10.3260.10">
    <property type="entry name" value="DNA ligase, ATP-dependent, N-terminal domain"/>
    <property type="match status" value="1"/>
</dbReference>
<dbReference type="GO" id="GO:0006310">
    <property type="term" value="P:DNA recombination"/>
    <property type="evidence" value="ECO:0007669"/>
    <property type="project" value="UniProtKB-KW"/>
</dbReference>
<reference evidence="13 14" key="1">
    <citation type="journal article" date="2011" name="Cell">
        <title>Insight into structure and assembly of the nuclear pore complex by utilizing the genome of a eukaryotic thermophile.</title>
        <authorList>
            <person name="Amlacher S."/>
            <person name="Sarges P."/>
            <person name="Flemming D."/>
            <person name="van Noort V."/>
            <person name="Kunze R."/>
            <person name="Devos D.P."/>
            <person name="Arumugam M."/>
            <person name="Bork P."/>
            <person name="Hurt E."/>
        </authorList>
    </citation>
    <scope>NUCLEOTIDE SEQUENCE [LARGE SCALE GENOMIC DNA]</scope>
    <source>
        <strain evidence="14">DSM 1495 / CBS 144.50 / IMI 039719</strain>
    </source>
</reference>
<evidence type="ECO:0000256" key="2">
    <source>
        <dbReference type="ARBA" id="ARBA00007572"/>
    </source>
</evidence>
<dbReference type="PROSITE" id="PS00697">
    <property type="entry name" value="DNA_LIGASE_A1"/>
    <property type="match status" value="1"/>
</dbReference>
<proteinExistence type="inferred from homology"/>
<evidence type="ECO:0000256" key="4">
    <source>
        <dbReference type="ARBA" id="ARBA00022705"/>
    </source>
</evidence>
<evidence type="ECO:0000256" key="3">
    <source>
        <dbReference type="ARBA" id="ARBA00022598"/>
    </source>
</evidence>
<dbReference type="PANTHER" id="PTHR45674">
    <property type="entry name" value="DNA LIGASE 1/3 FAMILY MEMBER"/>
    <property type="match status" value="1"/>
</dbReference>
<feature type="region of interest" description="Disordered" evidence="11">
    <location>
        <begin position="1"/>
        <end position="52"/>
    </location>
</feature>
<dbReference type="Gene3D" id="3.30.1490.70">
    <property type="match status" value="1"/>
</dbReference>
<evidence type="ECO:0000256" key="10">
    <source>
        <dbReference type="RuleBase" id="RU004196"/>
    </source>
</evidence>
<evidence type="ECO:0000256" key="6">
    <source>
        <dbReference type="ARBA" id="ARBA00022840"/>
    </source>
</evidence>
<organism evidence="14">
    <name type="scientific">Chaetomium thermophilum (strain DSM 1495 / CBS 144.50 / IMI 039719)</name>
    <name type="common">Thermochaetoides thermophila</name>
    <dbReference type="NCBI Taxonomy" id="759272"/>
    <lineage>
        <taxon>Eukaryota</taxon>
        <taxon>Fungi</taxon>
        <taxon>Dikarya</taxon>
        <taxon>Ascomycota</taxon>
        <taxon>Pezizomycotina</taxon>
        <taxon>Sordariomycetes</taxon>
        <taxon>Sordariomycetidae</taxon>
        <taxon>Sordariales</taxon>
        <taxon>Chaetomiaceae</taxon>
        <taxon>Thermochaetoides</taxon>
    </lineage>
</organism>
<dbReference type="GO" id="GO:0071897">
    <property type="term" value="P:DNA biosynthetic process"/>
    <property type="evidence" value="ECO:0007669"/>
    <property type="project" value="InterPro"/>
</dbReference>
<dbReference type="Pfam" id="PF01068">
    <property type="entry name" value="DNA_ligase_A_M"/>
    <property type="match status" value="1"/>
</dbReference>
<dbReference type="PROSITE" id="PS50160">
    <property type="entry name" value="DNA_LIGASE_A3"/>
    <property type="match status" value="1"/>
</dbReference>
<dbReference type="EC" id="6.5.1.1" evidence="9"/>
<keyword evidence="5 9" id="KW-0547">Nucleotide-binding</keyword>
<dbReference type="GO" id="GO:0006273">
    <property type="term" value="P:lagging strand elongation"/>
    <property type="evidence" value="ECO:0007669"/>
    <property type="project" value="TreeGrafter"/>
</dbReference>
<dbReference type="CDD" id="cd07900">
    <property type="entry name" value="Adenylation_DNA_ligase_I_Euk"/>
    <property type="match status" value="1"/>
</dbReference>
<dbReference type="InterPro" id="IPR012310">
    <property type="entry name" value="DNA_ligase_ATP-dep_cent"/>
</dbReference>
<gene>
    <name evidence="13" type="ORF">CTHT_0019090</name>
</gene>
<keyword evidence="14" id="KW-1185">Reference proteome</keyword>
<dbReference type="GO" id="GO:0003910">
    <property type="term" value="F:DNA ligase (ATP) activity"/>
    <property type="evidence" value="ECO:0007669"/>
    <property type="project" value="UniProtKB-EC"/>
</dbReference>
<feature type="compositionally biased region" description="Polar residues" evidence="11">
    <location>
        <begin position="9"/>
        <end position="18"/>
    </location>
</feature>
<dbReference type="GO" id="GO:0006281">
    <property type="term" value="P:DNA repair"/>
    <property type="evidence" value="ECO:0007669"/>
    <property type="project" value="UniProtKB-KW"/>
</dbReference>
<evidence type="ECO:0000313" key="13">
    <source>
        <dbReference type="EMBL" id="EGS22379.1"/>
    </source>
</evidence>
<comment type="subcellular location">
    <subcellularLocation>
        <location evidence="1">Nucleus</location>
    </subcellularLocation>
</comment>
<accession>G0S2Z6</accession>
<dbReference type="InterPro" id="IPR012340">
    <property type="entry name" value="NA-bd_OB-fold"/>
</dbReference>
<evidence type="ECO:0000256" key="11">
    <source>
        <dbReference type="SAM" id="MobiDB-lite"/>
    </source>
</evidence>
<dbReference type="InterPro" id="IPR012309">
    <property type="entry name" value="DNA_ligase_ATP-dep_C"/>
</dbReference>
<dbReference type="PANTHER" id="PTHR45674:SF9">
    <property type="entry name" value="DNA LIGASE 3"/>
    <property type="match status" value="1"/>
</dbReference>
<dbReference type="GO" id="GO:0005524">
    <property type="term" value="F:ATP binding"/>
    <property type="evidence" value="ECO:0007669"/>
    <property type="project" value="UniProtKB-KW"/>
</dbReference>
<dbReference type="OrthoDB" id="206088at2759"/>
<dbReference type="GeneID" id="18255947"/>
<dbReference type="FunFam" id="3.30.470.30:FF:000002">
    <property type="entry name" value="DNA ligase"/>
    <property type="match status" value="1"/>
</dbReference>
<dbReference type="SUPFAM" id="SSF117018">
    <property type="entry name" value="ATP-dependent DNA ligase DNA-binding domain"/>
    <property type="match status" value="1"/>
</dbReference>
<keyword evidence="6 9" id="KW-0067">ATP-binding</keyword>
<evidence type="ECO:0000256" key="7">
    <source>
        <dbReference type="ARBA" id="ARBA00023242"/>
    </source>
</evidence>
<feature type="domain" description="ATP-dependent DNA ligase family profile" evidence="12">
    <location>
        <begin position="508"/>
        <end position="693"/>
    </location>
</feature>
<dbReference type="GO" id="GO:0003677">
    <property type="term" value="F:DNA binding"/>
    <property type="evidence" value="ECO:0007669"/>
    <property type="project" value="InterPro"/>
</dbReference>
<dbReference type="InterPro" id="IPR000977">
    <property type="entry name" value="DNA_ligase_ATP-dep"/>
</dbReference>
<comment type="similarity">
    <text evidence="2 10">Belongs to the ATP-dependent DNA ligase family.</text>
</comment>
<dbReference type="Pfam" id="PF04675">
    <property type="entry name" value="DNA_ligase_A_N"/>
    <property type="match status" value="1"/>
</dbReference>